<reference evidence="3" key="1">
    <citation type="submission" date="2021-08" db="EMBL/GenBank/DDBJ databases">
        <authorList>
            <person name="Yaryura P.M."/>
            <person name="Bianco M.I."/>
            <person name="Morais C."/>
            <person name="Setubal J.C."/>
        </authorList>
    </citation>
    <scope>NUCLEOTIDE SEQUENCE</scope>
    <source>
        <strain evidence="3">AP1</strain>
    </source>
</reference>
<evidence type="ECO:0000256" key="1">
    <source>
        <dbReference type="ARBA" id="ARBA00023125"/>
    </source>
</evidence>
<name>A0AAJ5MIZ0_9PSED</name>
<dbReference type="InterPro" id="IPR001387">
    <property type="entry name" value="Cro/C1-type_HTH"/>
</dbReference>
<dbReference type="GO" id="GO:0003677">
    <property type="term" value="F:DNA binding"/>
    <property type="evidence" value="ECO:0007669"/>
    <property type="project" value="UniProtKB-KW"/>
</dbReference>
<dbReference type="RefSeq" id="WP_263158108.1">
    <property type="nucleotide sequence ID" value="NZ_CP083803.1"/>
</dbReference>
<accession>A0AAJ5MIZ0</accession>
<dbReference type="Gene3D" id="1.10.260.40">
    <property type="entry name" value="lambda repressor-like DNA-binding domains"/>
    <property type="match status" value="1"/>
</dbReference>
<sequence length="146" mass="15865">MTTEFANNLIRLRGANNLTQQELGDASGVSPSQISRYEAGQARPRKTVMGKLADALGVSVDELQGQSPEPGTVTLILEEPGGEDMPLTIDRSAFELLQKAAKETGKPLGDIVSDTLLWGLQMIKSSPEFAESLKRQIEESRKSHEN</sequence>
<proteinExistence type="predicted"/>
<evidence type="ECO:0000313" key="3">
    <source>
        <dbReference type="EMBL" id="UXZ43607.1"/>
    </source>
</evidence>
<organism evidence="3 4">
    <name type="scientific">Pseudomonas soli</name>
    <dbReference type="NCBI Taxonomy" id="1306993"/>
    <lineage>
        <taxon>Bacteria</taxon>
        <taxon>Pseudomonadati</taxon>
        <taxon>Pseudomonadota</taxon>
        <taxon>Gammaproteobacteria</taxon>
        <taxon>Pseudomonadales</taxon>
        <taxon>Pseudomonadaceae</taxon>
        <taxon>Pseudomonas</taxon>
    </lineage>
</organism>
<dbReference type="InterPro" id="IPR010982">
    <property type="entry name" value="Lambda_DNA-bd_dom_sf"/>
</dbReference>
<evidence type="ECO:0000313" key="4">
    <source>
        <dbReference type="Proteomes" id="UP001209279"/>
    </source>
</evidence>
<dbReference type="CDD" id="cd00093">
    <property type="entry name" value="HTH_XRE"/>
    <property type="match status" value="1"/>
</dbReference>
<keyword evidence="1" id="KW-0238">DNA-binding</keyword>
<dbReference type="AlphaFoldDB" id="A0AAJ5MIZ0"/>
<dbReference type="PANTHER" id="PTHR46558">
    <property type="entry name" value="TRACRIPTIONAL REGULATORY PROTEIN-RELATED-RELATED"/>
    <property type="match status" value="1"/>
</dbReference>
<dbReference type="Pfam" id="PF01381">
    <property type="entry name" value="HTH_3"/>
    <property type="match status" value="1"/>
</dbReference>
<dbReference type="SUPFAM" id="SSF47413">
    <property type="entry name" value="lambda repressor-like DNA-binding domains"/>
    <property type="match status" value="1"/>
</dbReference>
<dbReference type="PROSITE" id="PS50943">
    <property type="entry name" value="HTH_CROC1"/>
    <property type="match status" value="1"/>
</dbReference>
<dbReference type="SMART" id="SM00530">
    <property type="entry name" value="HTH_XRE"/>
    <property type="match status" value="1"/>
</dbReference>
<dbReference type="EMBL" id="CP083803">
    <property type="protein sequence ID" value="UXZ43607.1"/>
    <property type="molecule type" value="Genomic_DNA"/>
</dbReference>
<feature type="domain" description="HTH cro/C1-type" evidence="2">
    <location>
        <begin position="9"/>
        <end position="63"/>
    </location>
</feature>
<dbReference type="Proteomes" id="UP001209279">
    <property type="component" value="Chromosome"/>
</dbReference>
<protein>
    <submittedName>
        <fullName evidence="3">Helix-turn-helix transcriptional regulator</fullName>
    </submittedName>
</protein>
<gene>
    <name evidence="3" type="ORF">K7K07_16145</name>
</gene>
<dbReference type="PANTHER" id="PTHR46558:SF11">
    <property type="entry name" value="HTH-TYPE TRANSCRIPTIONAL REGULATOR XRE"/>
    <property type="match status" value="1"/>
</dbReference>
<evidence type="ECO:0000259" key="2">
    <source>
        <dbReference type="PROSITE" id="PS50943"/>
    </source>
</evidence>